<reference evidence="2" key="1">
    <citation type="submission" date="2020-01" db="EMBL/GenBank/DDBJ databases">
        <authorList>
            <person name="Paul T."/>
            <person name="Suzuki N."/>
            <person name="Kondo H."/>
        </authorList>
    </citation>
    <scope>NUCLEOTIDE SEQUENCE</scope>
    <source>
        <strain evidence="2">W98</strain>
    </source>
</reference>
<feature type="region of interest" description="Disordered" evidence="1">
    <location>
        <begin position="1"/>
        <end position="24"/>
    </location>
</feature>
<protein>
    <submittedName>
        <fullName evidence="2">Capsid protein</fullName>
    </submittedName>
</protein>
<dbReference type="EMBL" id="LC517371">
    <property type="protein sequence ID" value="BBU59832.1"/>
    <property type="molecule type" value="Genomic_RNA"/>
</dbReference>
<accession>A0A6F8QGT3</accession>
<dbReference type="Pfam" id="PF25666">
    <property type="entry name" value="Partiti_capsid"/>
    <property type="match status" value="1"/>
</dbReference>
<organism evidence="2">
    <name type="scientific">Rosellinia necatrix partitivirus 11</name>
    <dbReference type="NCBI Taxonomy" id="2699379"/>
    <lineage>
        <taxon>Viruses</taxon>
        <taxon>Riboviria</taxon>
        <taxon>Orthornavirae</taxon>
        <taxon>Pisuviricota</taxon>
        <taxon>Duplopiviricetes</taxon>
        <taxon>Durnavirales</taxon>
        <taxon>Partitiviridae</taxon>
    </lineage>
</organism>
<proteinExistence type="predicted"/>
<evidence type="ECO:0000256" key="1">
    <source>
        <dbReference type="SAM" id="MobiDB-lite"/>
    </source>
</evidence>
<evidence type="ECO:0000313" key="2">
    <source>
        <dbReference type="EMBL" id="BBU59832.1"/>
    </source>
</evidence>
<reference evidence="2" key="2">
    <citation type="submission" date="2020-03" db="EMBL/GenBank/DDBJ databases">
        <title>Diverse partitiviruses from the phytopathogenic fungus, Rosellinia necatrix.</title>
        <authorList>
            <person name="Telengech P."/>
            <person name="Hisano S."/>
            <person name="Mugambi C."/>
            <person name="Hyodo K."/>
            <person name="Arjona J."/>
            <person name="Lopez C."/>
            <person name="Kanematsu S."/>
            <person name="Kondo H."/>
            <person name="Suzuki N."/>
        </authorList>
    </citation>
    <scope>NUCLEOTIDE SEQUENCE</scope>
    <source>
        <strain evidence="2">W98</strain>
    </source>
</reference>
<name>A0A6F8QGT3_9VIRU</name>
<gene>
    <name evidence="2" type="primary">Cp</name>
</gene>
<sequence length="652" mass="71607">MATRARQAIAPPPAPPIQTGEDGRPIVPPPIVESVIERLAPDQNTVSDSGTSTTLDVFPDNRDPHAAWIYSIAHSVENSVYARSPLASPASLMAYTMLMYTGMMFYCDAYLRPVPSAFAAAILNDQNQLLLFQQLIDLHVPQFAHSTFEALCPHFDDLATNLMYFGSFASASLNHDFGRLIPITMYTELHNLLAVLPTNTSYPTLAYAYYTSVIATMTLGTTNVSITPAHLCAALYTDNNNERRYHNWFERSIDSLITANAIRVVNATATVTRLFFHAPANYTNAAGEFNPYLFAIGYNFDNREAILHLARNMNDFTHHVFSQSKPLRAYTQFGSQEIVRHLSFDSVLPTWHTLPVPANSQSPTDAQKNLFNGVTAPRTSTQFAATISFLVDRPAPAVTNTPAAIPLVAGEQPAAPNDQDGMAQLVLADPANPPATPGPYVRLFNVQNHVSARALIFDPSSSSRAHLAAVMISGKKIEVNDISMIGLPTPHVLRPLGRMNSQHILGAIPFSKIANSGSQSATIVRRRDWSANYRVAQAFFQGLPQQVILPLFRPGLVQPTSTATPPGNVIAAFLPGVSFGSQAQHAADGINVFSSQLGSTHATIPDGHFRIWSSYRHYDTESRTWYMLPTIRHIYGTRARFFGTEHLAIRLH</sequence>
<dbReference type="InterPro" id="IPR058242">
    <property type="entry name" value="Capsid_partitivirus"/>
</dbReference>